<accession>A0ACC0VDQ3</accession>
<protein>
    <submittedName>
        <fullName evidence="1">Uncharacterized protein</fullName>
    </submittedName>
</protein>
<evidence type="ECO:0000313" key="1">
    <source>
        <dbReference type="EMBL" id="KAI9904586.1"/>
    </source>
</evidence>
<keyword evidence="2" id="KW-1185">Reference proteome</keyword>
<dbReference type="Proteomes" id="UP001163324">
    <property type="component" value="Chromosome 1"/>
</dbReference>
<name>A0ACC0VDQ3_9HYPO</name>
<evidence type="ECO:0000313" key="2">
    <source>
        <dbReference type="Proteomes" id="UP001163324"/>
    </source>
</evidence>
<comment type="caution">
    <text evidence="1">The sequence shown here is derived from an EMBL/GenBank/DDBJ whole genome shotgun (WGS) entry which is preliminary data.</text>
</comment>
<organism evidence="1 2">
    <name type="scientific">Trichothecium roseum</name>
    <dbReference type="NCBI Taxonomy" id="47278"/>
    <lineage>
        <taxon>Eukaryota</taxon>
        <taxon>Fungi</taxon>
        <taxon>Dikarya</taxon>
        <taxon>Ascomycota</taxon>
        <taxon>Pezizomycotina</taxon>
        <taxon>Sordariomycetes</taxon>
        <taxon>Hypocreomycetidae</taxon>
        <taxon>Hypocreales</taxon>
        <taxon>Hypocreales incertae sedis</taxon>
        <taxon>Trichothecium</taxon>
    </lineage>
</organism>
<proteinExistence type="predicted"/>
<gene>
    <name evidence="1" type="ORF">N3K66_001115</name>
</gene>
<dbReference type="EMBL" id="CM047940">
    <property type="protein sequence ID" value="KAI9904586.1"/>
    <property type="molecule type" value="Genomic_DNA"/>
</dbReference>
<reference evidence="1" key="1">
    <citation type="submission" date="2022-10" db="EMBL/GenBank/DDBJ databases">
        <title>Complete Genome of Trichothecium roseum strain YXFP-22015, a Plant Pathogen Isolated from Citrus.</title>
        <authorList>
            <person name="Wang Y."/>
            <person name="Zhu L."/>
        </authorList>
    </citation>
    <scope>NUCLEOTIDE SEQUENCE</scope>
    <source>
        <strain evidence="1">YXFP-22015</strain>
    </source>
</reference>
<sequence length="129" mass="13936">MPLESVHSRIWNAFPGHDLPVTPEFLFRPAPDQAPPSNVPYMRAGVASVDGRPFRGAESEILRGPLTIQGTAHDPQQGSWTFEFKDLGFQRGTEGGKYVLEFALHLDGGKVAATLALPDIGILSLGKAK</sequence>